<evidence type="ECO:0000256" key="1">
    <source>
        <dbReference type="SAM" id="MobiDB-lite"/>
    </source>
</evidence>
<sequence>MSTLDVYHINILKLPRVSPYSPVECNNSNSSSDVHNSKPPTSISSVPNTVSFFSDPLQDEDIKFSNVAEMTAVVSGLLNEYAINNEDVPGSNNHLQWSNQSTASVHTTAPHYNGNYSHDNNR</sequence>
<feature type="compositionally biased region" description="Polar residues" evidence="1">
    <location>
        <begin position="90"/>
        <end position="107"/>
    </location>
</feature>
<dbReference type="PaxDb" id="121845-A0A1S3DUM7"/>
<evidence type="ECO:0000313" key="2">
    <source>
        <dbReference type="Proteomes" id="UP000079169"/>
    </source>
</evidence>
<dbReference type="Proteomes" id="UP000079169">
    <property type="component" value="Unplaced"/>
</dbReference>
<accession>A0A1S3DUM7</accession>
<dbReference type="STRING" id="121845.A0A1S3DUM7"/>
<feature type="compositionally biased region" description="Polar residues" evidence="1">
    <location>
        <begin position="38"/>
        <end position="48"/>
    </location>
</feature>
<gene>
    <name evidence="3" type="primary">LOC103525030</name>
</gene>
<dbReference type="GeneID" id="103525030"/>
<dbReference type="AlphaFoldDB" id="A0A1S3DUM7"/>
<proteinExistence type="predicted"/>
<reference evidence="3" key="1">
    <citation type="submission" date="2025-08" db="UniProtKB">
        <authorList>
            <consortium name="RefSeq"/>
        </authorList>
    </citation>
    <scope>IDENTIFICATION</scope>
</reference>
<feature type="region of interest" description="Disordered" evidence="1">
    <location>
        <begin position="89"/>
        <end position="122"/>
    </location>
</feature>
<name>A0A1S3DUM7_DIACI</name>
<dbReference type="KEGG" id="dci:103525030"/>
<evidence type="ECO:0000313" key="3">
    <source>
        <dbReference type="RefSeq" id="XP_008488300.1"/>
    </source>
</evidence>
<protein>
    <submittedName>
        <fullName evidence="3">Uncharacterized protein LOC103525030</fullName>
    </submittedName>
</protein>
<organism evidence="2 3">
    <name type="scientific">Diaphorina citri</name>
    <name type="common">Asian citrus psyllid</name>
    <dbReference type="NCBI Taxonomy" id="121845"/>
    <lineage>
        <taxon>Eukaryota</taxon>
        <taxon>Metazoa</taxon>
        <taxon>Ecdysozoa</taxon>
        <taxon>Arthropoda</taxon>
        <taxon>Hexapoda</taxon>
        <taxon>Insecta</taxon>
        <taxon>Pterygota</taxon>
        <taxon>Neoptera</taxon>
        <taxon>Paraneoptera</taxon>
        <taxon>Hemiptera</taxon>
        <taxon>Sternorrhyncha</taxon>
        <taxon>Psylloidea</taxon>
        <taxon>Psyllidae</taxon>
        <taxon>Diaphorininae</taxon>
        <taxon>Diaphorina</taxon>
    </lineage>
</organism>
<dbReference type="RefSeq" id="XP_008488300.1">
    <property type="nucleotide sequence ID" value="XM_008490078.1"/>
</dbReference>
<feature type="region of interest" description="Disordered" evidence="1">
    <location>
        <begin position="20"/>
        <end position="48"/>
    </location>
</feature>
<keyword evidence="2" id="KW-1185">Reference proteome</keyword>